<name>A0AA47MHY0_MERPO</name>
<dbReference type="GO" id="GO:0007602">
    <property type="term" value="P:phototransduction"/>
    <property type="evidence" value="ECO:0007669"/>
    <property type="project" value="UniProtKB-KW"/>
</dbReference>
<dbReference type="Gene3D" id="1.20.1070.10">
    <property type="entry name" value="Rhodopsin 7-helix transmembrane proteins"/>
    <property type="match status" value="1"/>
</dbReference>
<evidence type="ECO:0000256" key="10">
    <source>
        <dbReference type="ARBA" id="ARBA00023157"/>
    </source>
</evidence>
<evidence type="ECO:0000256" key="3">
    <source>
        <dbReference type="ARBA" id="ARBA00022606"/>
    </source>
</evidence>
<dbReference type="CDD" id="cd15336">
    <property type="entry name" value="7tmA_Melanopsin"/>
    <property type="match status" value="1"/>
</dbReference>
<dbReference type="GO" id="GO:0009881">
    <property type="term" value="F:photoreceptor activity"/>
    <property type="evidence" value="ECO:0007669"/>
    <property type="project" value="UniProtKB-KW"/>
</dbReference>
<organism evidence="17 18">
    <name type="scientific">Merluccius polli</name>
    <name type="common">Benguela hake</name>
    <name type="synonym">Merluccius cadenati</name>
    <dbReference type="NCBI Taxonomy" id="89951"/>
    <lineage>
        <taxon>Eukaryota</taxon>
        <taxon>Metazoa</taxon>
        <taxon>Chordata</taxon>
        <taxon>Craniata</taxon>
        <taxon>Vertebrata</taxon>
        <taxon>Euteleostomi</taxon>
        <taxon>Actinopterygii</taxon>
        <taxon>Neopterygii</taxon>
        <taxon>Teleostei</taxon>
        <taxon>Neoteleostei</taxon>
        <taxon>Acanthomorphata</taxon>
        <taxon>Zeiogadaria</taxon>
        <taxon>Gadariae</taxon>
        <taxon>Gadiformes</taxon>
        <taxon>Gadoidei</taxon>
        <taxon>Merlucciidae</taxon>
        <taxon>Merluccius</taxon>
    </lineage>
</organism>
<dbReference type="SUPFAM" id="SSF81321">
    <property type="entry name" value="Family A G protein-coupled receptor-like"/>
    <property type="match status" value="1"/>
</dbReference>
<feature type="region of interest" description="Disordered" evidence="15">
    <location>
        <begin position="430"/>
        <end position="596"/>
    </location>
</feature>
<feature type="transmembrane region" description="Helical" evidence="14">
    <location>
        <begin position="138"/>
        <end position="159"/>
    </location>
</feature>
<sequence>MDSAVLTSAGSLFHHSGAKTEKSCDLAVRPLLALKDGGTSRRAEAMDMDRGFYHKVDVPDHAHYIVAVFVLVIGAIGVTGNALVIYAFFCNKKLRNPPNYFIINLAVSDFLMAFTQSPIFFINSLFKEWMFWETGCKMYAFCGALFGITSMINLLAISLDRYVVITKPLRAISWSSRRRTSVVILLVWLYSLAWSLAPLLGWSSYVPEGLMTSCTWDYITSTPANKSYTLMLCCFVFFIPLGIISYCYLCMFLAIRRTSRDVERLGTQVRKSTLMQQQSIKTEWKLAKIAFVVIVVYVLSWSPYACVTLIAWAGYSSILTPYSKAVPAIIAKASTIYNPLIYAIIHTKYRNTLAEHVPCLHCLRSAPRKNHLSVSNSECSFRDSMLSRQSSGSNAKFHRVSSILTADTVWSNVGLDPMVHQGRSLSTSCSLGVLGRSKEPRGTQARQGRQTRSSDTLEQATVAERRPQATTVSRSDHSPLPQPTDPPVKMAATTPPHATPEHWNAHPNNNNNNEEREDSPGGGQRRRRQHVITSSSSSSSKRPSEMETSTEPATRQAAANVRLSPRSERQDPGGRAPEEAAYGERRGTHGSPPQGELLLSLQSLKCSSDLLLQSVQSCSFSPEASRKLEECCMGL</sequence>
<keyword evidence="9 14" id="KW-0472">Membrane</keyword>
<protein>
    <submittedName>
        <fullName evidence="17">Melanopsin-B</fullName>
    </submittedName>
</protein>
<keyword evidence="5 14" id="KW-0681">Retinal protein</keyword>
<evidence type="ECO:0000256" key="15">
    <source>
        <dbReference type="SAM" id="MobiDB-lite"/>
    </source>
</evidence>
<dbReference type="InterPro" id="IPR001760">
    <property type="entry name" value="Opsin"/>
</dbReference>
<keyword evidence="7 14" id="KW-0157">Chromophore</keyword>
<keyword evidence="2 14" id="KW-0600">Photoreceptor protein</keyword>
<evidence type="ECO:0000256" key="11">
    <source>
        <dbReference type="ARBA" id="ARBA00023170"/>
    </source>
</evidence>
<evidence type="ECO:0000256" key="4">
    <source>
        <dbReference type="ARBA" id="ARBA00022692"/>
    </source>
</evidence>
<evidence type="ECO:0000256" key="14">
    <source>
        <dbReference type="RuleBase" id="RU004951"/>
    </source>
</evidence>
<dbReference type="EMBL" id="JAOPHQ010004039">
    <property type="protein sequence ID" value="KAK0140648.1"/>
    <property type="molecule type" value="Genomic_DNA"/>
</dbReference>
<feature type="compositionally biased region" description="Basic and acidic residues" evidence="15">
    <location>
        <begin position="565"/>
        <end position="587"/>
    </location>
</feature>
<dbReference type="GO" id="GO:0016020">
    <property type="term" value="C:membrane"/>
    <property type="evidence" value="ECO:0007669"/>
    <property type="project" value="UniProtKB-SubCell"/>
</dbReference>
<reference evidence="17" key="1">
    <citation type="journal article" date="2023" name="Front. Mar. Sci.">
        <title>A new Merluccius polli reference genome to investigate the effects of global change in West African waters.</title>
        <authorList>
            <person name="Mateo J.L."/>
            <person name="Blanco-Fernandez C."/>
            <person name="Garcia-Vazquez E."/>
            <person name="Machado-Schiaffino G."/>
        </authorList>
    </citation>
    <scope>NUCLEOTIDE SEQUENCE</scope>
    <source>
        <strain evidence="17">C29</strain>
        <tissue evidence="17">Fin</tissue>
    </source>
</reference>
<dbReference type="SMART" id="SM01381">
    <property type="entry name" value="7TM_GPCR_Srsx"/>
    <property type="match status" value="1"/>
</dbReference>
<evidence type="ECO:0000259" key="16">
    <source>
        <dbReference type="PROSITE" id="PS50262"/>
    </source>
</evidence>
<dbReference type="InterPro" id="IPR050125">
    <property type="entry name" value="GPCR_opsins"/>
</dbReference>
<comment type="subcellular location">
    <subcellularLocation>
        <location evidence="1 14">Membrane</location>
        <topology evidence="1 14">Multi-pass membrane protein</topology>
    </subcellularLocation>
</comment>
<feature type="compositionally biased region" description="Low complexity" evidence="15">
    <location>
        <begin position="442"/>
        <end position="451"/>
    </location>
</feature>
<evidence type="ECO:0000256" key="12">
    <source>
        <dbReference type="ARBA" id="ARBA00023224"/>
    </source>
</evidence>
<keyword evidence="6 14" id="KW-1133">Transmembrane helix</keyword>
<feature type="transmembrane region" description="Helical" evidence="14">
    <location>
        <begin position="180"/>
        <end position="202"/>
    </location>
</feature>
<dbReference type="PANTHER" id="PTHR24240">
    <property type="entry name" value="OPSIN"/>
    <property type="match status" value="1"/>
</dbReference>
<dbReference type="PRINTS" id="PR00237">
    <property type="entry name" value="GPCRRHODOPSN"/>
</dbReference>
<evidence type="ECO:0000256" key="8">
    <source>
        <dbReference type="ARBA" id="ARBA00023040"/>
    </source>
</evidence>
<dbReference type="FunFam" id="1.20.1070.10:FF:000044">
    <property type="entry name" value="Opsin, ultraviolet-sensitive"/>
    <property type="match status" value="1"/>
</dbReference>
<evidence type="ECO:0000256" key="7">
    <source>
        <dbReference type="ARBA" id="ARBA00022991"/>
    </source>
</evidence>
<evidence type="ECO:0000256" key="9">
    <source>
        <dbReference type="ARBA" id="ARBA00023136"/>
    </source>
</evidence>
<dbReference type="GO" id="GO:0004930">
    <property type="term" value="F:G protein-coupled receptor activity"/>
    <property type="evidence" value="ECO:0007669"/>
    <property type="project" value="UniProtKB-KW"/>
</dbReference>
<keyword evidence="4 14" id="KW-0812">Transmembrane</keyword>
<keyword evidence="18" id="KW-1185">Reference proteome</keyword>
<feature type="transmembrane region" description="Helical" evidence="14">
    <location>
        <begin position="228"/>
        <end position="255"/>
    </location>
</feature>
<comment type="caution">
    <text evidence="14">Lacks conserved residue(s) required for the propagation of feature annotation.</text>
</comment>
<feature type="transmembrane region" description="Helical" evidence="14">
    <location>
        <begin position="289"/>
        <end position="313"/>
    </location>
</feature>
<feature type="transmembrane region" description="Helical" evidence="14">
    <location>
        <begin position="64"/>
        <end position="89"/>
    </location>
</feature>
<dbReference type="InterPro" id="IPR017452">
    <property type="entry name" value="GPCR_Rhodpsn_7TM"/>
</dbReference>
<comment type="caution">
    <text evidence="17">The sequence shown here is derived from an EMBL/GenBank/DDBJ whole genome shotgun (WGS) entry which is preliminary data.</text>
</comment>
<evidence type="ECO:0000256" key="1">
    <source>
        <dbReference type="ARBA" id="ARBA00004141"/>
    </source>
</evidence>
<dbReference type="PROSITE" id="PS00237">
    <property type="entry name" value="G_PROTEIN_RECEP_F1_1"/>
    <property type="match status" value="1"/>
</dbReference>
<keyword evidence="3 14" id="KW-0716">Sensory transduction</keyword>
<dbReference type="AlphaFoldDB" id="A0AA47MHY0"/>
<evidence type="ECO:0000256" key="13">
    <source>
        <dbReference type="ARBA" id="ARBA00059157"/>
    </source>
</evidence>
<feature type="transmembrane region" description="Helical" evidence="14">
    <location>
        <begin position="101"/>
        <end position="126"/>
    </location>
</feature>
<evidence type="ECO:0000313" key="18">
    <source>
        <dbReference type="Proteomes" id="UP001174136"/>
    </source>
</evidence>
<dbReference type="PROSITE" id="PS50262">
    <property type="entry name" value="G_PROTEIN_RECEP_F1_2"/>
    <property type="match status" value="1"/>
</dbReference>
<evidence type="ECO:0000256" key="6">
    <source>
        <dbReference type="ARBA" id="ARBA00022989"/>
    </source>
</evidence>
<comment type="function">
    <text evidence="13">Photoreceptor implicated in non-image-forming responses to light.</text>
</comment>
<evidence type="ECO:0000313" key="17">
    <source>
        <dbReference type="EMBL" id="KAK0140648.1"/>
    </source>
</evidence>
<proteinExistence type="inferred from homology"/>
<dbReference type="InterPro" id="IPR000276">
    <property type="entry name" value="GPCR_Rhodpsn"/>
</dbReference>
<keyword evidence="8 14" id="KW-0297">G-protein coupled receptor</keyword>
<keyword evidence="10" id="KW-1015">Disulfide bond</keyword>
<dbReference type="Proteomes" id="UP001174136">
    <property type="component" value="Unassembled WGS sequence"/>
</dbReference>
<evidence type="ECO:0000256" key="5">
    <source>
        <dbReference type="ARBA" id="ARBA00022925"/>
    </source>
</evidence>
<accession>A0AA47MHY0</accession>
<feature type="domain" description="G-protein coupled receptors family 1 profile" evidence="16">
    <location>
        <begin position="80"/>
        <end position="342"/>
    </location>
</feature>
<dbReference type="PROSITE" id="PS00238">
    <property type="entry name" value="OPSIN"/>
    <property type="match status" value="1"/>
</dbReference>
<gene>
    <name evidence="17" type="primary">opn4b</name>
    <name evidence="17" type="ORF">N1851_022359</name>
</gene>
<keyword evidence="12 14" id="KW-0807">Transducer</keyword>
<dbReference type="GO" id="GO:0007601">
    <property type="term" value="P:visual perception"/>
    <property type="evidence" value="ECO:0007669"/>
    <property type="project" value="InterPro"/>
</dbReference>
<evidence type="ECO:0000256" key="2">
    <source>
        <dbReference type="ARBA" id="ARBA00022543"/>
    </source>
</evidence>
<dbReference type="Pfam" id="PF00001">
    <property type="entry name" value="7tm_1"/>
    <property type="match status" value="1"/>
</dbReference>
<dbReference type="InterPro" id="IPR027430">
    <property type="entry name" value="Retinal_BS"/>
</dbReference>
<keyword evidence="11 14" id="KW-0675">Receptor</keyword>
<comment type="similarity">
    <text evidence="14">Belongs to the G-protein coupled receptor 1 family. Opsin subfamily.</text>
</comment>
<dbReference type="PRINTS" id="PR00238">
    <property type="entry name" value="OPSIN"/>
</dbReference>